<dbReference type="KEGG" id="pco:PHACADRAFT_158547"/>
<evidence type="ECO:0000313" key="1">
    <source>
        <dbReference type="EMBL" id="EKM57471.1"/>
    </source>
</evidence>
<dbReference type="GeneID" id="18909108"/>
<name>K5V4E1_PHACS</name>
<dbReference type="Proteomes" id="UP000008370">
    <property type="component" value="Unassembled WGS sequence"/>
</dbReference>
<dbReference type="HOGENOM" id="CLU_2441591_0_0_1"/>
<keyword evidence="2" id="KW-1185">Reference proteome</keyword>
<sequence length="90" mass="9181">MSAPLNAIQLSPTTALTRAASGAALGDDTRRTLHDSVASVVLPPLAGSAILESTDGADESAPVIQECEDDVVALREMPGIGASGRERLEP</sequence>
<dbReference type="EMBL" id="JH930470">
    <property type="protein sequence ID" value="EKM57471.1"/>
    <property type="molecule type" value="Genomic_DNA"/>
</dbReference>
<accession>K5V4E1</accession>
<organism evidence="1 2">
    <name type="scientific">Phanerochaete carnosa (strain HHB-10118-sp)</name>
    <name type="common">White-rot fungus</name>
    <name type="synonym">Peniophora carnosa</name>
    <dbReference type="NCBI Taxonomy" id="650164"/>
    <lineage>
        <taxon>Eukaryota</taxon>
        <taxon>Fungi</taxon>
        <taxon>Dikarya</taxon>
        <taxon>Basidiomycota</taxon>
        <taxon>Agaricomycotina</taxon>
        <taxon>Agaricomycetes</taxon>
        <taxon>Polyporales</taxon>
        <taxon>Phanerochaetaceae</taxon>
        <taxon>Phanerochaete</taxon>
    </lineage>
</organism>
<dbReference type="InParanoid" id="K5V4E1"/>
<proteinExistence type="predicted"/>
<evidence type="ECO:0000313" key="2">
    <source>
        <dbReference type="Proteomes" id="UP000008370"/>
    </source>
</evidence>
<dbReference type="AlphaFoldDB" id="K5V4E1"/>
<gene>
    <name evidence="1" type="ORF">PHACADRAFT_158547</name>
</gene>
<protein>
    <submittedName>
        <fullName evidence="1">Uncharacterized protein</fullName>
    </submittedName>
</protein>
<dbReference type="RefSeq" id="XP_007392822.1">
    <property type="nucleotide sequence ID" value="XM_007392760.1"/>
</dbReference>
<reference evidence="1 2" key="1">
    <citation type="journal article" date="2012" name="BMC Genomics">
        <title>Comparative genomics of the white-rot fungi, Phanerochaete carnosa and P. chrysosporium, to elucidate the genetic basis of the distinct wood types they colonize.</title>
        <authorList>
            <person name="Suzuki H."/>
            <person name="MacDonald J."/>
            <person name="Syed K."/>
            <person name="Salamov A."/>
            <person name="Hori C."/>
            <person name="Aerts A."/>
            <person name="Henrissat B."/>
            <person name="Wiebenga A."/>
            <person name="vanKuyk P.A."/>
            <person name="Barry K."/>
            <person name="Lindquist E."/>
            <person name="LaButti K."/>
            <person name="Lapidus A."/>
            <person name="Lucas S."/>
            <person name="Coutinho P."/>
            <person name="Gong Y."/>
            <person name="Samejima M."/>
            <person name="Mahadevan R."/>
            <person name="Abou-Zaid M."/>
            <person name="de Vries R.P."/>
            <person name="Igarashi K."/>
            <person name="Yadav J.S."/>
            <person name="Grigoriev I.V."/>
            <person name="Master E.R."/>
        </authorList>
    </citation>
    <scope>NUCLEOTIDE SEQUENCE [LARGE SCALE GENOMIC DNA]</scope>
    <source>
        <strain evidence="1 2">HHB-10118-sp</strain>
    </source>
</reference>